<dbReference type="EC" id="6.3.2.8" evidence="3 14"/>
<dbReference type="Pfam" id="PF01225">
    <property type="entry name" value="Mur_ligase"/>
    <property type="match status" value="1"/>
</dbReference>
<feature type="binding site" evidence="14">
    <location>
        <begin position="117"/>
        <end position="123"/>
    </location>
    <ligand>
        <name>ATP</name>
        <dbReference type="ChEBI" id="CHEBI:30616"/>
    </ligand>
</feature>
<comment type="function">
    <text evidence="14">Cell wall formation.</text>
</comment>
<feature type="domain" description="Mur ligase C-terminal" evidence="16">
    <location>
        <begin position="315"/>
        <end position="440"/>
    </location>
</feature>
<dbReference type="AlphaFoldDB" id="A0A938X6Q5"/>
<evidence type="ECO:0000313" key="19">
    <source>
        <dbReference type="Proteomes" id="UP000774750"/>
    </source>
</evidence>
<dbReference type="Gene3D" id="3.40.50.720">
    <property type="entry name" value="NAD(P)-binding Rossmann-like Domain"/>
    <property type="match status" value="1"/>
</dbReference>
<reference evidence="18" key="2">
    <citation type="journal article" date="2021" name="Sci. Rep.">
        <title>The distribution of antibiotic resistance genes in chicken gut microbiota commensals.</title>
        <authorList>
            <person name="Juricova H."/>
            <person name="Matiasovicova J."/>
            <person name="Kubasova T."/>
            <person name="Cejkova D."/>
            <person name="Rychlik I."/>
        </authorList>
    </citation>
    <scope>NUCLEOTIDE SEQUENCE</scope>
    <source>
        <strain evidence="18">An559</strain>
    </source>
</reference>
<accession>A0A938X6Q5</accession>
<evidence type="ECO:0000256" key="9">
    <source>
        <dbReference type="ARBA" id="ARBA00022960"/>
    </source>
</evidence>
<evidence type="ECO:0000313" key="18">
    <source>
        <dbReference type="EMBL" id="MBM6920467.1"/>
    </source>
</evidence>
<dbReference type="GO" id="GO:0009252">
    <property type="term" value="P:peptidoglycan biosynthetic process"/>
    <property type="evidence" value="ECO:0007669"/>
    <property type="project" value="UniProtKB-UniRule"/>
</dbReference>
<evidence type="ECO:0000256" key="13">
    <source>
        <dbReference type="ARBA" id="ARBA00047833"/>
    </source>
</evidence>
<evidence type="ECO:0000256" key="8">
    <source>
        <dbReference type="ARBA" id="ARBA00022840"/>
    </source>
</evidence>
<keyword evidence="6 14" id="KW-0132">Cell division</keyword>
<dbReference type="GO" id="GO:0005737">
    <property type="term" value="C:cytoplasm"/>
    <property type="evidence" value="ECO:0007669"/>
    <property type="project" value="UniProtKB-SubCell"/>
</dbReference>
<reference evidence="18" key="1">
    <citation type="submission" date="2020-08" db="EMBL/GenBank/DDBJ databases">
        <authorList>
            <person name="Cejkova D."/>
            <person name="Kubasova T."/>
            <person name="Jahodarova E."/>
            <person name="Rychlik I."/>
        </authorList>
    </citation>
    <scope>NUCLEOTIDE SEQUENCE</scope>
    <source>
        <strain evidence="18">An559</strain>
    </source>
</reference>
<evidence type="ECO:0000256" key="2">
    <source>
        <dbReference type="ARBA" id="ARBA00004752"/>
    </source>
</evidence>
<evidence type="ECO:0000256" key="14">
    <source>
        <dbReference type="HAMAP-Rule" id="MF_00046"/>
    </source>
</evidence>
<dbReference type="Pfam" id="PF08245">
    <property type="entry name" value="Mur_ligase_M"/>
    <property type="match status" value="1"/>
</dbReference>
<dbReference type="SUPFAM" id="SSF51984">
    <property type="entry name" value="MurCD N-terminal domain"/>
    <property type="match status" value="1"/>
</dbReference>
<dbReference type="InterPro" id="IPR036615">
    <property type="entry name" value="Mur_ligase_C_dom_sf"/>
</dbReference>
<evidence type="ECO:0000256" key="4">
    <source>
        <dbReference type="ARBA" id="ARBA00022490"/>
    </source>
</evidence>
<feature type="domain" description="Mur ligase central" evidence="17">
    <location>
        <begin position="115"/>
        <end position="293"/>
    </location>
</feature>
<evidence type="ECO:0000256" key="7">
    <source>
        <dbReference type="ARBA" id="ARBA00022741"/>
    </source>
</evidence>
<evidence type="ECO:0000259" key="15">
    <source>
        <dbReference type="Pfam" id="PF01225"/>
    </source>
</evidence>
<keyword evidence="19" id="KW-1185">Reference proteome</keyword>
<dbReference type="HAMAP" id="MF_00046">
    <property type="entry name" value="MurC"/>
    <property type="match status" value="1"/>
</dbReference>
<dbReference type="GO" id="GO:0008763">
    <property type="term" value="F:UDP-N-acetylmuramate-L-alanine ligase activity"/>
    <property type="evidence" value="ECO:0007669"/>
    <property type="project" value="UniProtKB-UniRule"/>
</dbReference>
<dbReference type="Pfam" id="PF02875">
    <property type="entry name" value="Mur_ligase_C"/>
    <property type="match status" value="1"/>
</dbReference>
<dbReference type="InterPro" id="IPR005758">
    <property type="entry name" value="UDP-N-AcMur_Ala_ligase_MurC"/>
</dbReference>
<evidence type="ECO:0000256" key="5">
    <source>
        <dbReference type="ARBA" id="ARBA00022598"/>
    </source>
</evidence>
<keyword evidence="10 14" id="KW-0573">Peptidoglycan synthesis</keyword>
<evidence type="ECO:0000256" key="10">
    <source>
        <dbReference type="ARBA" id="ARBA00022984"/>
    </source>
</evidence>
<dbReference type="GO" id="GO:0071555">
    <property type="term" value="P:cell wall organization"/>
    <property type="evidence" value="ECO:0007669"/>
    <property type="project" value="UniProtKB-KW"/>
</dbReference>
<dbReference type="InterPro" id="IPR050061">
    <property type="entry name" value="MurCDEF_pg_biosynth"/>
</dbReference>
<keyword evidence="5 14" id="KW-0436">Ligase</keyword>
<feature type="domain" description="Mur ligase N-terminal catalytic" evidence="15">
    <location>
        <begin position="11"/>
        <end position="106"/>
    </location>
</feature>
<dbReference type="EMBL" id="JACJKY010000005">
    <property type="protein sequence ID" value="MBM6920467.1"/>
    <property type="molecule type" value="Genomic_DNA"/>
</dbReference>
<comment type="pathway">
    <text evidence="2 14">Cell wall biogenesis; peptidoglycan biosynthesis.</text>
</comment>
<dbReference type="PANTHER" id="PTHR43445">
    <property type="entry name" value="UDP-N-ACETYLMURAMATE--L-ALANINE LIGASE-RELATED"/>
    <property type="match status" value="1"/>
</dbReference>
<proteinExistence type="inferred from homology"/>
<organism evidence="18 19">
    <name type="scientific">Merdimmobilis hominis</name>
    <dbReference type="NCBI Taxonomy" id="2897707"/>
    <lineage>
        <taxon>Bacteria</taxon>
        <taxon>Bacillati</taxon>
        <taxon>Bacillota</taxon>
        <taxon>Clostridia</taxon>
        <taxon>Eubacteriales</taxon>
        <taxon>Oscillospiraceae</taxon>
        <taxon>Merdimmobilis</taxon>
    </lineage>
</organism>
<evidence type="ECO:0000256" key="1">
    <source>
        <dbReference type="ARBA" id="ARBA00004496"/>
    </source>
</evidence>
<dbReference type="Gene3D" id="3.90.190.20">
    <property type="entry name" value="Mur ligase, C-terminal domain"/>
    <property type="match status" value="1"/>
</dbReference>
<keyword evidence="12 14" id="KW-0961">Cell wall biogenesis/degradation</keyword>
<sequence length="459" mass="49980">MSPALLNDKKHIHFIGIGGSGMFPIAQILHDKGYYLTGSDNNETDTLALVRALGIPVMMGQRAENIEGADLIVYTAAIMSDNEELIAAKASGVPCIERSVMLGILTQCYDNALCVCGTHGKTTTSAMLTEILIDAGLDPTAVIGGKLPSIGGNGRVGKSERMVCESCEFVDTFLKLSPDTTILLNIDNDHLDYFKTIDNLIHSFHTFCAMTSKEIIAFGDDEKVRRALEGIEKPITFYGYSEENEYYPQNIELHEGIHTTFTLMHKGEALGVLDLHVPGKHNVLNATAAVIAAMKAGATFEQAKQGLAVFRGAGRRFEVLGHVGGVTVADDYAHHPTEVRATLEAAKSMHFSRVIAVHQPFTYSRTKALLNEFAEVLSIADHVVLSEIMGSREKNTIGIYSRDLGEKIPGCVWFDTFDEIADYVVKEAKPGDLIITLGCGDIYKAAKKIVKGLHEKFGE</sequence>
<dbReference type="InterPro" id="IPR036565">
    <property type="entry name" value="Mur-like_cat_sf"/>
</dbReference>
<evidence type="ECO:0000259" key="17">
    <source>
        <dbReference type="Pfam" id="PF08245"/>
    </source>
</evidence>
<comment type="subcellular location">
    <subcellularLocation>
        <location evidence="1 14">Cytoplasm</location>
    </subcellularLocation>
</comment>
<name>A0A938X6Q5_9FIRM</name>
<gene>
    <name evidence="14 18" type="primary">murC</name>
    <name evidence="18" type="ORF">H6A12_04765</name>
</gene>
<dbReference type="PANTHER" id="PTHR43445:SF3">
    <property type="entry name" value="UDP-N-ACETYLMURAMATE--L-ALANINE LIGASE"/>
    <property type="match status" value="1"/>
</dbReference>
<evidence type="ECO:0000259" key="16">
    <source>
        <dbReference type="Pfam" id="PF02875"/>
    </source>
</evidence>
<dbReference type="GO" id="GO:0051301">
    <property type="term" value="P:cell division"/>
    <property type="evidence" value="ECO:0007669"/>
    <property type="project" value="UniProtKB-KW"/>
</dbReference>
<keyword evidence="8 14" id="KW-0067">ATP-binding</keyword>
<protein>
    <recommendedName>
        <fullName evidence="3 14">UDP-N-acetylmuramate--L-alanine ligase</fullName>
        <ecNumber evidence="3 14">6.3.2.8</ecNumber>
    </recommendedName>
    <alternativeName>
        <fullName evidence="14">UDP-N-acetylmuramoyl-L-alanine synthetase</fullName>
    </alternativeName>
</protein>
<dbReference type="InterPro" id="IPR013221">
    <property type="entry name" value="Mur_ligase_cen"/>
</dbReference>
<evidence type="ECO:0000256" key="6">
    <source>
        <dbReference type="ARBA" id="ARBA00022618"/>
    </source>
</evidence>
<dbReference type="InterPro" id="IPR000713">
    <property type="entry name" value="Mur_ligase_N"/>
</dbReference>
<keyword evidence="4 14" id="KW-0963">Cytoplasm</keyword>
<dbReference type="SUPFAM" id="SSF53623">
    <property type="entry name" value="MurD-like peptide ligases, catalytic domain"/>
    <property type="match status" value="1"/>
</dbReference>
<dbReference type="Proteomes" id="UP000774750">
    <property type="component" value="Unassembled WGS sequence"/>
</dbReference>
<evidence type="ECO:0000256" key="3">
    <source>
        <dbReference type="ARBA" id="ARBA00012211"/>
    </source>
</evidence>
<dbReference type="SUPFAM" id="SSF53244">
    <property type="entry name" value="MurD-like peptide ligases, peptide-binding domain"/>
    <property type="match status" value="1"/>
</dbReference>
<dbReference type="InterPro" id="IPR004101">
    <property type="entry name" value="Mur_ligase_C"/>
</dbReference>
<dbReference type="Gene3D" id="3.40.1190.10">
    <property type="entry name" value="Mur-like, catalytic domain"/>
    <property type="match status" value="1"/>
</dbReference>
<evidence type="ECO:0000256" key="11">
    <source>
        <dbReference type="ARBA" id="ARBA00023306"/>
    </source>
</evidence>
<dbReference type="GO" id="GO:0008360">
    <property type="term" value="P:regulation of cell shape"/>
    <property type="evidence" value="ECO:0007669"/>
    <property type="project" value="UniProtKB-KW"/>
</dbReference>
<keyword evidence="9 14" id="KW-0133">Cell shape</keyword>
<keyword evidence="7 14" id="KW-0547">Nucleotide-binding</keyword>
<dbReference type="NCBIfam" id="TIGR01082">
    <property type="entry name" value="murC"/>
    <property type="match status" value="1"/>
</dbReference>
<comment type="similarity">
    <text evidence="14">Belongs to the MurCDEF family.</text>
</comment>
<evidence type="ECO:0000256" key="12">
    <source>
        <dbReference type="ARBA" id="ARBA00023316"/>
    </source>
</evidence>
<keyword evidence="11 14" id="KW-0131">Cell cycle</keyword>
<comment type="catalytic activity">
    <reaction evidence="13 14">
        <text>UDP-N-acetyl-alpha-D-muramate + L-alanine + ATP = UDP-N-acetyl-alpha-D-muramoyl-L-alanine + ADP + phosphate + H(+)</text>
        <dbReference type="Rhea" id="RHEA:23372"/>
        <dbReference type="ChEBI" id="CHEBI:15378"/>
        <dbReference type="ChEBI" id="CHEBI:30616"/>
        <dbReference type="ChEBI" id="CHEBI:43474"/>
        <dbReference type="ChEBI" id="CHEBI:57972"/>
        <dbReference type="ChEBI" id="CHEBI:70757"/>
        <dbReference type="ChEBI" id="CHEBI:83898"/>
        <dbReference type="ChEBI" id="CHEBI:456216"/>
        <dbReference type="EC" id="6.3.2.8"/>
    </reaction>
</comment>
<comment type="caution">
    <text evidence="18">The sequence shown here is derived from an EMBL/GenBank/DDBJ whole genome shotgun (WGS) entry which is preliminary data.</text>
</comment>
<dbReference type="GO" id="GO:0005524">
    <property type="term" value="F:ATP binding"/>
    <property type="evidence" value="ECO:0007669"/>
    <property type="project" value="UniProtKB-UniRule"/>
</dbReference>